<sequence>MQDLAENGANTFSISPASPFLATLIDALIDGKLVPGFRPDNPSDLGRAILYVPTRRTADALKAGFLPHLQKRGWQSVILPKIHVIGDVEEDLLPLKVAAGGSDGFWDLPTAMDGIQRRLTMTNLVHQWAARYARDVLELTNNEPLHVSATPTDAAYMAIDLLALIDAVHRERSDWSLLDGLVPEDYGTFWQMSLQFLKIATEFWPNHLRELGLVDPVERRNAVLAAEIQAIQAHDGPIIAAGSTGSIPATLDFLSAVARHPRGALVLPGLDYHLDEDSWQAIGQLHPKPGDASPVAGHPQFNLKQLLDSMGLQRTDVTDLSVLDPAFVTRAQLISEALRPAETTEKWGAALALLSQADRADALHGVALAEAGNEQEEARVAALALREVLERPDGRAALVTPDRALARRVLLELKRWNIRVEDTAGMPLAETPPALLLRLMVECLVKQYDPVLLLALLKHPLASFGMPRADVRRAARFLEVNVLRGPRLGAGLLPLQHELARQMTVAQEKAQKRAKDGISDDFPESLPEAWLENWQLAVQLLDRLGEAIKPVETLFEEDDASTFGAWINAVITALEAVAANREGMPDRLYDEAAGRSLQAFFDRASQAGEGMMSLDASDVAPFLVAMMSGETVLSHGDGDPRLQLLGTLEARLLDVDRVVIGGLNEGSWPADTKTDAWLSRPMRAGMKLEPPERRIGLAAHDFAQAMGRNEVVLIRALKMGGQPSVPSRWLQRLEAVAGDQARTEMKDRGRQYTQWARQLDAPERLLTLDRPAPVPPLEARPRNLSVTEIETWVRDPYALYAKHVLNLRRLDAIGTAPGGAEKGSIIHDILGRFTQEWQGPFDDSAVTRLLEMGHEAFQQYENFPDLLAFWWPRFERIAHWFIVEWEAPQAHKVAGRYAEISGSITLPVRGGDFILRGRADRLDIMVDDSLSVIDFKTGMPPSAKQVLPGFAPQLALEGYMAKKGGFKDIPKGIEVSNMAWIRLSGGRKAGEVKTGVEKDYAAEDIVDLIGQRLLALITAYDDPAKGYPSRARPMFERFENPYDHLARVKEWSLHGEEE</sequence>
<name>A0A2N5XN92_9HYPH</name>
<dbReference type="OrthoDB" id="9780606at2"/>
<evidence type="ECO:0000313" key="2">
    <source>
        <dbReference type="EMBL" id="PLW75888.1"/>
    </source>
</evidence>
<feature type="domain" description="PD-(D/E)XK endonuclease-like" evidence="1">
    <location>
        <begin position="784"/>
        <end position="1021"/>
    </location>
</feature>
<dbReference type="SUPFAM" id="SSF52540">
    <property type="entry name" value="P-loop containing nucleoside triphosphate hydrolases"/>
    <property type="match status" value="1"/>
</dbReference>
<dbReference type="InterPro" id="IPR014153">
    <property type="entry name" value="Ds_break_AddB"/>
</dbReference>
<evidence type="ECO:0000259" key="1">
    <source>
        <dbReference type="Pfam" id="PF12705"/>
    </source>
</evidence>
<dbReference type="InterPro" id="IPR011604">
    <property type="entry name" value="PDDEXK-like_dom_sf"/>
</dbReference>
<proteinExistence type="predicted"/>
<dbReference type="Gene3D" id="3.90.320.10">
    <property type="match status" value="1"/>
</dbReference>
<dbReference type="Proteomes" id="UP000234881">
    <property type="component" value="Unassembled WGS sequence"/>
</dbReference>
<dbReference type="Pfam" id="PF12705">
    <property type="entry name" value="PDDEXK_1"/>
    <property type="match status" value="1"/>
</dbReference>
<protein>
    <submittedName>
        <fullName evidence="2">Double-strand break repair protein AddB</fullName>
    </submittedName>
</protein>
<evidence type="ECO:0000313" key="3">
    <source>
        <dbReference type="Proteomes" id="UP000234881"/>
    </source>
</evidence>
<dbReference type="InterPro" id="IPR027417">
    <property type="entry name" value="P-loop_NTPase"/>
</dbReference>
<dbReference type="RefSeq" id="WP_101535130.1">
    <property type="nucleotide sequence ID" value="NZ_PKUQ01000042.1"/>
</dbReference>
<organism evidence="2 3">
    <name type="scientific">Cohaesibacter celericrescens</name>
    <dbReference type="NCBI Taxonomy" id="2067669"/>
    <lineage>
        <taxon>Bacteria</taxon>
        <taxon>Pseudomonadati</taxon>
        <taxon>Pseudomonadota</taxon>
        <taxon>Alphaproteobacteria</taxon>
        <taxon>Hyphomicrobiales</taxon>
        <taxon>Cohaesibacteraceae</taxon>
    </lineage>
</organism>
<dbReference type="NCBIfam" id="TIGR02786">
    <property type="entry name" value="addB_alphas"/>
    <property type="match status" value="1"/>
</dbReference>
<comment type="caution">
    <text evidence="2">The sequence shown here is derived from an EMBL/GenBank/DDBJ whole genome shotgun (WGS) entry which is preliminary data.</text>
</comment>
<accession>A0A2N5XN92</accession>
<dbReference type="EMBL" id="PKUQ01000042">
    <property type="protein sequence ID" value="PLW75888.1"/>
    <property type="molecule type" value="Genomic_DNA"/>
</dbReference>
<gene>
    <name evidence="2" type="primary">addB</name>
    <name evidence="2" type="ORF">C0081_17445</name>
</gene>
<reference evidence="2 3" key="1">
    <citation type="submission" date="2018-01" db="EMBL/GenBank/DDBJ databases">
        <title>The draft genome sequence of Cohaesibacter sp. H1304.</title>
        <authorList>
            <person name="Wang N.-N."/>
            <person name="Du Z.-J."/>
        </authorList>
    </citation>
    <scope>NUCLEOTIDE SEQUENCE [LARGE SCALE GENOMIC DNA]</scope>
    <source>
        <strain evidence="2 3">H1304</strain>
    </source>
</reference>
<keyword evidence="3" id="KW-1185">Reference proteome</keyword>
<dbReference type="InterPro" id="IPR038726">
    <property type="entry name" value="PDDEXK_AddAB-type"/>
</dbReference>
<dbReference type="AlphaFoldDB" id="A0A2N5XN92"/>